<gene>
    <name evidence="1" type="ORF">COS54_02050</name>
</gene>
<dbReference type="AlphaFoldDB" id="A0A2M7BCT6"/>
<proteinExistence type="predicted"/>
<dbReference type="EMBL" id="PEVC01000038">
    <property type="protein sequence ID" value="PIV00921.1"/>
    <property type="molecule type" value="Genomic_DNA"/>
</dbReference>
<protein>
    <recommendedName>
        <fullName evidence="3">Phosphohydrolase</fullName>
    </recommendedName>
</protein>
<evidence type="ECO:0000313" key="1">
    <source>
        <dbReference type="EMBL" id="PIV00921.1"/>
    </source>
</evidence>
<comment type="caution">
    <text evidence="1">The sequence shown here is derived from an EMBL/GenBank/DDBJ whole genome shotgun (WGS) entry which is preliminary data.</text>
</comment>
<reference evidence="2" key="1">
    <citation type="submission" date="2017-09" db="EMBL/GenBank/DDBJ databases">
        <title>Depth-based differentiation of microbial function through sediment-hosted aquifers and enrichment of novel symbionts in the deep terrestrial subsurface.</title>
        <authorList>
            <person name="Probst A.J."/>
            <person name="Ladd B."/>
            <person name="Jarett J.K."/>
            <person name="Geller-Mcgrath D.E."/>
            <person name="Sieber C.M.K."/>
            <person name="Emerson J.B."/>
            <person name="Anantharaman K."/>
            <person name="Thomas B.C."/>
            <person name="Malmstrom R."/>
            <person name="Stieglmeier M."/>
            <person name="Klingl A."/>
            <person name="Woyke T."/>
            <person name="Ryan C.M."/>
            <person name="Banfield J.F."/>
        </authorList>
    </citation>
    <scope>NUCLEOTIDE SEQUENCE [LARGE SCALE GENOMIC DNA]</scope>
</reference>
<dbReference type="Proteomes" id="UP000229631">
    <property type="component" value="Unassembled WGS sequence"/>
</dbReference>
<accession>A0A2M7BCT6</accession>
<sequence length="122" mass="13547">MITKEQALQIINEHVANKNIVKHMLATEALMGGVYDELKREGKSDEALGGTKEEWMMAGLLHDGDYCEEVPLEKQGIQISEWVKAKAVPAGRQGFELPENVAYAMAAHNWHGTGKEPKTLMD</sequence>
<evidence type="ECO:0000313" key="2">
    <source>
        <dbReference type="Proteomes" id="UP000229631"/>
    </source>
</evidence>
<organism evidence="1 2">
    <name type="scientific">Candidatus Shapirobacteria bacterium CG03_land_8_20_14_0_80_39_12</name>
    <dbReference type="NCBI Taxonomy" id="1974879"/>
    <lineage>
        <taxon>Bacteria</taxon>
        <taxon>Candidatus Shapironibacteriota</taxon>
    </lineage>
</organism>
<name>A0A2M7BCT6_9BACT</name>
<evidence type="ECO:0008006" key="3">
    <source>
        <dbReference type="Google" id="ProtNLM"/>
    </source>
</evidence>